<keyword evidence="10 25" id="KW-0812">Transmembrane</keyword>
<comment type="similarity">
    <text evidence="20">Belongs to the polygalacturonase-inhibiting protein family.</text>
</comment>
<dbReference type="InterPro" id="IPR000719">
    <property type="entry name" value="Prot_kinase_dom"/>
</dbReference>
<dbReference type="FunFam" id="3.80.10.10:FF:000095">
    <property type="entry name" value="LRR receptor-like serine/threonine-protein kinase GSO1"/>
    <property type="match status" value="1"/>
</dbReference>
<keyword evidence="16 25" id="KW-1133">Transmembrane helix</keyword>
<keyword evidence="8" id="KW-0433">Leucine-rich repeat</keyword>
<proteinExistence type="inferred from homology"/>
<evidence type="ECO:0000256" key="18">
    <source>
        <dbReference type="ARBA" id="ARBA00023170"/>
    </source>
</evidence>
<dbReference type="Gene3D" id="3.30.200.20">
    <property type="entry name" value="Phosphorylase Kinase, domain 1"/>
    <property type="match status" value="1"/>
</dbReference>
<dbReference type="FunFam" id="3.80.10.10:FF:000041">
    <property type="entry name" value="LRR receptor-like serine/threonine-protein kinase ERECTA"/>
    <property type="match status" value="1"/>
</dbReference>
<dbReference type="Pfam" id="PF13855">
    <property type="entry name" value="LRR_8"/>
    <property type="match status" value="2"/>
</dbReference>
<feature type="signal peptide" evidence="26">
    <location>
        <begin position="1"/>
        <end position="21"/>
    </location>
</feature>
<dbReference type="PROSITE" id="PS00107">
    <property type="entry name" value="PROTEIN_KINASE_ATP"/>
    <property type="match status" value="1"/>
</dbReference>
<dbReference type="InterPro" id="IPR003591">
    <property type="entry name" value="Leu-rich_rpt_typical-subtyp"/>
</dbReference>
<dbReference type="InterPro" id="IPR011009">
    <property type="entry name" value="Kinase-like_dom_sf"/>
</dbReference>
<dbReference type="Pfam" id="PF00069">
    <property type="entry name" value="Pkinase"/>
    <property type="match status" value="1"/>
</dbReference>
<dbReference type="PANTHER" id="PTHR48053">
    <property type="entry name" value="LEUCINE RICH REPEAT FAMILY PROTEIN, EXPRESSED"/>
    <property type="match status" value="1"/>
</dbReference>
<dbReference type="SMART" id="SM00365">
    <property type="entry name" value="LRR_SD22"/>
    <property type="match status" value="8"/>
</dbReference>
<keyword evidence="13 23" id="KW-0547">Nucleotide-binding</keyword>
<dbReference type="Pfam" id="PF00560">
    <property type="entry name" value="LRR_1"/>
    <property type="match status" value="8"/>
</dbReference>
<keyword evidence="9" id="KW-0808">Transferase</keyword>
<evidence type="ECO:0000256" key="14">
    <source>
        <dbReference type="ARBA" id="ARBA00022777"/>
    </source>
</evidence>
<evidence type="ECO:0000256" key="24">
    <source>
        <dbReference type="SAM" id="MobiDB-lite"/>
    </source>
</evidence>
<dbReference type="PROSITE" id="PS51450">
    <property type="entry name" value="LRR"/>
    <property type="match status" value="1"/>
</dbReference>
<sequence>MASEILLLSTPFLIFSLLAHASFLSSFAYSASTGSEVANGRKEAEALLEWKVSLDSHSQPLLFVLAGAQPCNWSGIGCDRSGSVINISLPHSSLRGTLDSLRFSSFPSLIELSLYNNSLYGSIPSHIGNLSNLTILDLSFNNISGTIPASLENLRSLFELYLGVNSLVGPITSIGNLSTSLTELHLSYNKLTGTIPASLGNLRSLSKLDLSYNSLVGPITSIGNLTTSLTIFLLIYKPNGTIPASLRNLGSLSKLYLRNNNLVGPITSIGNLTTSLTILDLSSNKLTGTIPASLGNLRSLSKLDLSHNSLVGPITSIGNLTTSLTILDLSSNKLTGTIPASLRNLGSLSKLYLRNNNLVGPITSIENLSTSLTELYLTYNKLTGTIPASLGNLRSLSKLYLSHNSLVGPITFIGNLSASLTVLNLSYNKLTGTIPASLGNLRSLSRLDLGDNNFFGPIPPEMNNLTHLYALYINSNRLSGNLPQDVCLGGLLVFFAAFDNYLTGPIPKSLKNCSSLLRLRLERNQLSGNISDAFGTHPHLKYMDLSDNELHGELSWTWEQFKNLSGKFQESDKISGEIPAALGKATHLQGLDLSSNQLVGGIPKELGNLKLIELALNDNKLSGDIPFDVASLSDLQKLGLAANNFSTTILKQLGKCSKLIFLNMSKNRFAGSIPAEMGSLQSLQSLDLSWNSLTGGIAPELGQLQRLEVLDISHNMLSGLIPTSFSRLKGLTKGPIPDIKAFHEAPFEAIRNNSNLCGNATGLEACATLMKNKTEHKKGPKVVVFTVIPLLGSLLGLIVGFFIFFQSRRKKRLMEPPQIDVSMRWCPDGELSYADIIEATEEFNSRYCIGTGGYGVVYKVGLPSEQFLAVKKFHQTQEVEMTSLKAFRSELMSYGIRHRNIVKLYGFCSHPKHSFLVYEFVERGSLREVLKDEEQAVKMDWDKRLNLIKGVANALSYMHHDCSPPIIHRDISSNNVLLDSEYEAHVSDFGTARLLMPDSSNWTSFAGTFGYTAPELAYTMKVDAKCDVYSFGVVALEVMMGKHPGDFISSLMLSASTSSSSPIGHNTLLKDVLDQRLPPPKNKLADGVAHVAKLVFACLQTDPHYRPTMLQVSTQLTTRWPPLPKLFSTIELEDVLTRWGLTNPMAHLYRGKPEEPFDSWASPKSAGPKELFAPGGIRT</sequence>
<dbReference type="InterPro" id="IPR001611">
    <property type="entry name" value="Leu-rich_rpt"/>
</dbReference>
<keyword evidence="12" id="KW-0677">Repeat</keyword>
<evidence type="ECO:0000256" key="15">
    <source>
        <dbReference type="ARBA" id="ARBA00022840"/>
    </source>
</evidence>
<evidence type="ECO:0000256" key="21">
    <source>
        <dbReference type="ARBA" id="ARBA00047899"/>
    </source>
</evidence>
<dbReference type="AlphaFoldDB" id="A0A6N2NGK7"/>
<protein>
    <recommendedName>
        <fullName evidence="4">non-specific serine/threonine protein kinase</fullName>
        <ecNumber evidence="4">2.7.11.1</ecNumber>
    </recommendedName>
</protein>
<dbReference type="PROSITE" id="PS00109">
    <property type="entry name" value="PROTEIN_KINASE_TYR"/>
    <property type="match status" value="1"/>
</dbReference>
<evidence type="ECO:0000256" key="12">
    <source>
        <dbReference type="ARBA" id="ARBA00022737"/>
    </source>
</evidence>
<organism evidence="28">
    <name type="scientific">Salix viminalis</name>
    <name type="common">Common osier</name>
    <name type="synonym">Basket willow</name>
    <dbReference type="NCBI Taxonomy" id="40686"/>
    <lineage>
        <taxon>Eukaryota</taxon>
        <taxon>Viridiplantae</taxon>
        <taxon>Streptophyta</taxon>
        <taxon>Embryophyta</taxon>
        <taxon>Tracheophyta</taxon>
        <taxon>Spermatophyta</taxon>
        <taxon>Magnoliopsida</taxon>
        <taxon>eudicotyledons</taxon>
        <taxon>Gunneridae</taxon>
        <taxon>Pentapetalae</taxon>
        <taxon>rosids</taxon>
        <taxon>fabids</taxon>
        <taxon>Malpighiales</taxon>
        <taxon>Salicaceae</taxon>
        <taxon>Saliceae</taxon>
        <taxon>Salix</taxon>
    </lineage>
</organism>
<dbReference type="FunFam" id="3.80.10.10:FF:000400">
    <property type="entry name" value="Nuclear pore complex protein NUP107"/>
    <property type="match status" value="1"/>
</dbReference>
<dbReference type="PROSITE" id="PS50011">
    <property type="entry name" value="PROTEIN_KINASE_DOM"/>
    <property type="match status" value="1"/>
</dbReference>
<keyword evidence="19" id="KW-0325">Glycoprotein</keyword>
<dbReference type="EMBL" id="CAADRP010002274">
    <property type="protein sequence ID" value="VFU65238.1"/>
    <property type="molecule type" value="Genomic_DNA"/>
</dbReference>
<dbReference type="InterPro" id="IPR051716">
    <property type="entry name" value="Plant_RL_S/T_kinase"/>
</dbReference>
<reference evidence="28" key="1">
    <citation type="submission" date="2019-03" db="EMBL/GenBank/DDBJ databases">
        <authorList>
            <person name="Mank J."/>
            <person name="Almeida P."/>
        </authorList>
    </citation>
    <scope>NUCLEOTIDE SEQUENCE</scope>
    <source>
        <strain evidence="28">78183</strain>
    </source>
</reference>
<evidence type="ECO:0000256" key="9">
    <source>
        <dbReference type="ARBA" id="ARBA00022679"/>
    </source>
</evidence>
<evidence type="ECO:0000256" key="17">
    <source>
        <dbReference type="ARBA" id="ARBA00023136"/>
    </source>
</evidence>
<dbReference type="GO" id="GO:0005886">
    <property type="term" value="C:plasma membrane"/>
    <property type="evidence" value="ECO:0007669"/>
    <property type="project" value="UniProtKB-SubCell"/>
</dbReference>
<dbReference type="FunFam" id="3.30.200.20:FF:000309">
    <property type="entry name" value="Leucine-rich repeat receptor protein kinase MSP1"/>
    <property type="match status" value="1"/>
</dbReference>
<evidence type="ECO:0000256" key="23">
    <source>
        <dbReference type="PROSITE-ProRule" id="PRU10141"/>
    </source>
</evidence>
<keyword evidence="5" id="KW-0964">Secreted</keyword>
<keyword evidence="18" id="KW-0675">Receptor</keyword>
<accession>A0A6N2NGK7</accession>
<evidence type="ECO:0000256" key="7">
    <source>
        <dbReference type="ARBA" id="ARBA00022553"/>
    </source>
</evidence>
<dbReference type="FunFam" id="1.10.510.10:FF:000445">
    <property type="entry name" value="MDIS1-interacting receptor like kinase 2"/>
    <property type="match status" value="1"/>
</dbReference>
<keyword evidence="7" id="KW-0597">Phosphoprotein</keyword>
<dbReference type="SMART" id="SM00369">
    <property type="entry name" value="LRR_TYP"/>
    <property type="match status" value="11"/>
</dbReference>
<dbReference type="FunFam" id="3.80.10.10:FF:000385">
    <property type="entry name" value="Leucine-rich repeat family protein"/>
    <property type="match status" value="1"/>
</dbReference>
<dbReference type="InterPro" id="IPR032675">
    <property type="entry name" value="LRR_dom_sf"/>
</dbReference>
<evidence type="ECO:0000256" key="2">
    <source>
        <dbReference type="ARBA" id="ARBA00004236"/>
    </source>
</evidence>
<evidence type="ECO:0000256" key="5">
    <source>
        <dbReference type="ARBA" id="ARBA00022512"/>
    </source>
</evidence>
<feature type="binding site" evidence="23">
    <location>
        <position position="872"/>
    </location>
    <ligand>
        <name>ATP</name>
        <dbReference type="ChEBI" id="CHEBI:30616"/>
    </ligand>
</feature>
<comment type="catalytic activity">
    <reaction evidence="21">
        <text>L-threonyl-[protein] + ATP = O-phospho-L-threonyl-[protein] + ADP + H(+)</text>
        <dbReference type="Rhea" id="RHEA:46608"/>
        <dbReference type="Rhea" id="RHEA-COMP:11060"/>
        <dbReference type="Rhea" id="RHEA-COMP:11605"/>
        <dbReference type="ChEBI" id="CHEBI:15378"/>
        <dbReference type="ChEBI" id="CHEBI:30013"/>
        <dbReference type="ChEBI" id="CHEBI:30616"/>
        <dbReference type="ChEBI" id="CHEBI:61977"/>
        <dbReference type="ChEBI" id="CHEBI:456216"/>
        <dbReference type="EC" id="2.7.11.1"/>
    </reaction>
</comment>
<evidence type="ECO:0000256" key="19">
    <source>
        <dbReference type="ARBA" id="ARBA00023180"/>
    </source>
</evidence>
<evidence type="ECO:0000256" key="11">
    <source>
        <dbReference type="ARBA" id="ARBA00022729"/>
    </source>
</evidence>
<evidence type="ECO:0000256" key="3">
    <source>
        <dbReference type="ARBA" id="ARBA00004479"/>
    </source>
</evidence>
<keyword evidence="5" id="KW-0134">Cell wall</keyword>
<dbReference type="SUPFAM" id="SSF56112">
    <property type="entry name" value="Protein kinase-like (PK-like)"/>
    <property type="match status" value="1"/>
</dbReference>
<dbReference type="InterPro" id="IPR008266">
    <property type="entry name" value="Tyr_kinase_AS"/>
</dbReference>
<evidence type="ECO:0000256" key="6">
    <source>
        <dbReference type="ARBA" id="ARBA00022527"/>
    </source>
</evidence>
<feature type="transmembrane region" description="Helical" evidence="25">
    <location>
        <begin position="782"/>
        <end position="805"/>
    </location>
</feature>
<dbReference type="PRINTS" id="PR00019">
    <property type="entry name" value="LEURICHRPT"/>
</dbReference>
<dbReference type="GO" id="GO:0005524">
    <property type="term" value="F:ATP binding"/>
    <property type="evidence" value="ECO:0007669"/>
    <property type="project" value="UniProtKB-UniRule"/>
</dbReference>
<evidence type="ECO:0000259" key="27">
    <source>
        <dbReference type="PROSITE" id="PS50011"/>
    </source>
</evidence>
<dbReference type="PANTHER" id="PTHR48053:SF168">
    <property type="entry name" value="LRR RECEPTOR-LIKE KINASE FAMILY PROTEIN"/>
    <property type="match status" value="1"/>
</dbReference>
<dbReference type="GO" id="GO:0009653">
    <property type="term" value="P:anatomical structure morphogenesis"/>
    <property type="evidence" value="ECO:0007669"/>
    <property type="project" value="UniProtKB-ARBA"/>
</dbReference>
<feature type="chain" id="PRO_5026951881" description="non-specific serine/threonine protein kinase" evidence="26">
    <location>
        <begin position="22"/>
        <end position="1179"/>
    </location>
</feature>
<evidence type="ECO:0000256" key="20">
    <source>
        <dbReference type="ARBA" id="ARBA00038043"/>
    </source>
</evidence>
<comment type="catalytic activity">
    <reaction evidence="22">
        <text>L-seryl-[protein] + ATP = O-phospho-L-seryl-[protein] + ADP + H(+)</text>
        <dbReference type="Rhea" id="RHEA:17989"/>
        <dbReference type="Rhea" id="RHEA-COMP:9863"/>
        <dbReference type="Rhea" id="RHEA-COMP:11604"/>
        <dbReference type="ChEBI" id="CHEBI:15378"/>
        <dbReference type="ChEBI" id="CHEBI:29999"/>
        <dbReference type="ChEBI" id="CHEBI:30616"/>
        <dbReference type="ChEBI" id="CHEBI:83421"/>
        <dbReference type="ChEBI" id="CHEBI:456216"/>
        <dbReference type="EC" id="2.7.11.1"/>
    </reaction>
</comment>
<evidence type="ECO:0000256" key="13">
    <source>
        <dbReference type="ARBA" id="ARBA00022741"/>
    </source>
</evidence>
<evidence type="ECO:0000256" key="25">
    <source>
        <dbReference type="SAM" id="Phobius"/>
    </source>
</evidence>
<dbReference type="InterPro" id="IPR017441">
    <property type="entry name" value="Protein_kinase_ATP_BS"/>
</dbReference>
<dbReference type="GO" id="GO:0099402">
    <property type="term" value="P:plant organ development"/>
    <property type="evidence" value="ECO:0007669"/>
    <property type="project" value="UniProtKB-ARBA"/>
</dbReference>
<feature type="region of interest" description="Disordered" evidence="24">
    <location>
        <begin position="1157"/>
        <end position="1179"/>
    </location>
</feature>
<keyword evidence="17 25" id="KW-0472">Membrane</keyword>
<dbReference type="Gene3D" id="3.80.10.10">
    <property type="entry name" value="Ribonuclease Inhibitor"/>
    <property type="match status" value="5"/>
</dbReference>
<evidence type="ECO:0000256" key="4">
    <source>
        <dbReference type="ARBA" id="ARBA00012513"/>
    </source>
</evidence>
<evidence type="ECO:0000256" key="22">
    <source>
        <dbReference type="ARBA" id="ARBA00048679"/>
    </source>
</evidence>
<evidence type="ECO:0000256" key="10">
    <source>
        <dbReference type="ARBA" id="ARBA00022692"/>
    </source>
</evidence>
<keyword evidence="11 26" id="KW-0732">Signal</keyword>
<evidence type="ECO:0000313" key="28">
    <source>
        <dbReference type="EMBL" id="VFU65238.1"/>
    </source>
</evidence>
<evidence type="ECO:0000256" key="26">
    <source>
        <dbReference type="SAM" id="SignalP"/>
    </source>
</evidence>
<dbReference type="SUPFAM" id="SSF52058">
    <property type="entry name" value="L domain-like"/>
    <property type="match status" value="3"/>
</dbReference>
<dbReference type="Gene3D" id="1.10.510.10">
    <property type="entry name" value="Transferase(Phosphotransferase) domain 1"/>
    <property type="match status" value="1"/>
</dbReference>
<evidence type="ECO:0000256" key="16">
    <source>
        <dbReference type="ARBA" id="ARBA00022989"/>
    </source>
</evidence>
<evidence type="ECO:0000256" key="8">
    <source>
        <dbReference type="ARBA" id="ARBA00022614"/>
    </source>
</evidence>
<comment type="subcellular location">
    <subcellularLocation>
        <location evidence="2">Cell membrane</location>
    </subcellularLocation>
    <subcellularLocation>
        <location evidence="3">Membrane</location>
        <topology evidence="3">Single-pass type I membrane protein</topology>
    </subcellularLocation>
    <subcellularLocation>
        <location evidence="1">Secreted</location>
        <location evidence="1">Cell wall</location>
    </subcellularLocation>
</comment>
<evidence type="ECO:0000256" key="1">
    <source>
        <dbReference type="ARBA" id="ARBA00004191"/>
    </source>
</evidence>
<dbReference type="EC" id="2.7.11.1" evidence="4"/>
<gene>
    <name evidence="28" type="ORF">SVIM_LOCUS500402</name>
</gene>
<keyword evidence="15 23" id="KW-0067">ATP-binding</keyword>
<name>A0A6N2NGK7_SALVM</name>
<keyword evidence="14" id="KW-0418">Kinase</keyword>
<feature type="domain" description="Protein kinase" evidence="27">
    <location>
        <begin position="843"/>
        <end position="1126"/>
    </location>
</feature>
<dbReference type="GO" id="GO:0004674">
    <property type="term" value="F:protein serine/threonine kinase activity"/>
    <property type="evidence" value="ECO:0007669"/>
    <property type="project" value="UniProtKB-KW"/>
</dbReference>
<keyword evidence="6" id="KW-0723">Serine/threonine-protein kinase</keyword>